<feature type="domain" description="DUF4015" evidence="3">
    <location>
        <begin position="68"/>
        <end position="387"/>
    </location>
</feature>
<keyword evidence="5" id="KW-1185">Reference proteome</keyword>
<dbReference type="PROSITE" id="PS51257">
    <property type="entry name" value="PROKAR_LIPOPROTEIN"/>
    <property type="match status" value="1"/>
</dbReference>
<evidence type="ECO:0000256" key="2">
    <source>
        <dbReference type="SAM" id="SignalP"/>
    </source>
</evidence>
<proteinExistence type="predicted"/>
<organism evidence="4 5">
    <name type="scientific">Longimicrobium terrae</name>
    <dbReference type="NCBI Taxonomy" id="1639882"/>
    <lineage>
        <taxon>Bacteria</taxon>
        <taxon>Pseudomonadati</taxon>
        <taxon>Gemmatimonadota</taxon>
        <taxon>Longimicrobiia</taxon>
        <taxon>Longimicrobiales</taxon>
        <taxon>Longimicrobiaceae</taxon>
        <taxon>Longimicrobium</taxon>
    </lineage>
</organism>
<keyword evidence="2" id="KW-0732">Signal</keyword>
<evidence type="ECO:0000313" key="4">
    <source>
        <dbReference type="EMBL" id="MBB6072647.1"/>
    </source>
</evidence>
<reference evidence="4 5" key="1">
    <citation type="submission" date="2020-08" db="EMBL/GenBank/DDBJ databases">
        <title>Genomic Encyclopedia of Type Strains, Phase IV (KMG-IV): sequencing the most valuable type-strain genomes for metagenomic binning, comparative biology and taxonomic classification.</title>
        <authorList>
            <person name="Goeker M."/>
        </authorList>
    </citation>
    <scope>NUCLEOTIDE SEQUENCE [LARGE SCALE GENOMIC DNA]</scope>
    <source>
        <strain evidence="4 5">DSM 29007</strain>
    </source>
</reference>
<protein>
    <recommendedName>
        <fullName evidence="3">DUF4015 domain-containing protein</fullName>
    </recommendedName>
</protein>
<name>A0A841H3N6_9BACT</name>
<evidence type="ECO:0000256" key="1">
    <source>
        <dbReference type="SAM" id="MobiDB-lite"/>
    </source>
</evidence>
<feature type="compositionally biased region" description="Basic and acidic residues" evidence="1">
    <location>
        <begin position="427"/>
        <end position="440"/>
    </location>
</feature>
<dbReference type="AlphaFoldDB" id="A0A841H3N6"/>
<feature type="compositionally biased region" description="Low complexity" evidence="1">
    <location>
        <begin position="441"/>
        <end position="458"/>
    </location>
</feature>
<dbReference type="EMBL" id="JACHIA010000016">
    <property type="protein sequence ID" value="MBB6072647.1"/>
    <property type="molecule type" value="Genomic_DNA"/>
</dbReference>
<comment type="caution">
    <text evidence="4">The sequence shown here is derived from an EMBL/GenBank/DDBJ whole genome shotgun (WGS) entry which is preliminary data.</text>
</comment>
<gene>
    <name evidence="4" type="ORF">HNQ61_004310</name>
</gene>
<feature type="chain" id="PRO_5032996559" description="DUF4015 domain-containing protein" evidence="2">
    <location>
        <begin position="20"/>
        <end position="497"/>
    </location>
</feature>
<dbReference type="RefSeq" id="WP_170032620.1">
    <property type="nucleotide sequence ID" value="NZ_JABDTL010000001.1"/>
</dbReference>
<dbReference type="Gene3D" id="3.20.20.80">
    <property type="entry name" value="Glycosidases"/>
    <property type="match status" value="1"/>
</dbReference>
<feature type="region of interest" description="Disordered" evidence="1">
    <location>
        <begin position="427"/>
        <end position="497"/>
    </location>
</feature>
<sequence>MSKIAVRRLMAVPIAVLLAACGGGSDKGANKSAAADSGKAAAGDTAATAAARPAGPSPRDKMPTIVRGLYLNAYKAGSAMHRKRFIEIADQTEINAFVIDVKDERGIHYKSQLPLPVQLTPPDEITLRDIKGIADTLRAHRIRSIARIVVFKDPVLSKAKPEWSVQRPGGGLWVDKAGNTWVSTWDENVWDYNLKIAEEVARAGFDEIQFDYIRFAEPYKSLPPQVHPKARGDRADAIAAFLNEAKRRLHPLGVTVTADVFGLSPNEAGDVNIGQQWETISAIADGVLPMMYPSHYFPTHLPGVHRPDLQPYDVLFKSAGMARWRSDQLQSVGVRPARIMPWLQAFSAPWLGRNHQTYGAEQIRQQKQGVYDVGLEDWILWHPGSNYEPFVAGLERGEAQPRGKANYTPPADVMSWLNRFEREGVRAARERAAEQARGDVTDPAAAAAARTGRTQPGADSGTVKPGRNAPAEATPSASRTPAAGGQSNPSNPAQRTP</sequence>
<dbReference type="InterPro" id="IPR017853">
    <property type="entry name" value="GH"/>
</dbReference>
<feature type="compositionally biased region" description="Polar residues" evidence="1">
    <location>
        <begin position="475"/>
        <end position="497"/>
    </location>
</feature>
<feature type="signal peptide" evidence="2">
    <location>
        <begin position="1"/>
        <end position="19"/>
    </location>
</feature>
<dbReference type="Pfam" id="PF13200">
    <property type="entry name" value="DUF4015"/>
    <property type="match status" value="1"/>
</dbReference>
<accession>A0A841H3N6</accession>
<dbReference type="InterPro" id="IPR025275">
    <property type="entry name" value="DUF4015"/>
</dbReference>
<evidence type="ECO:0000259" key="3">
    <source>
        <dbReference type="Pfam" id="PF13200"/>
    </source>
</evidence>
<evidence type="ECO:0000313" key="5">
    <source>
        <dbReference type="Proteomes" id="UP000582837"/>
    </source>
</evidence>
<dbReference type="SUPFAM" id="SSF51445">
    <property type="entry name" value="(Trans)glycosidases"/>
    <property type="match status" value="1"/>
</dbReference>
<dbReference type="Proteomes" id="UP000582837">
    <property type="component" value="Unassembled WGS sequence"/>
</dbReference>